<feature type="domain" description="TRIM8/14/16/25/29/45/65 coiled-coil region" evidence="1">
    <location>
        <begin position="2"/>
        <end position="81"/>
    </location>
</feature>
<gene>
    <name evidence="2" type="ORF">EYF80_053739</name>
</gene>
<protein>
    <recommendedName>
        <fullName evidence="1">TRIM8/14/16/25/29/45/65 coiled-coil region domain-containing protein</fullName>
    </recommendedName>
</protein>
<evidence type="ECO:0000313" key="3">
    <source>
        <dbReference type="Proteomes" id="UP000314294"/>
    </source>
</evidence>
<dbReference type="AlphaFoldDB" id="A0A4Z2F4E3"/>
<name>A0A4Z2F4E3_9TELE</name>
<dbReference type="EMBL" id="SRLO01001661">
    <property type="protein sequence ID" value="TNN36096.1"/>
    <property type="molecule type" value="Genomic_DNA"/>
</dbReference>
<accession>A0A4Z2F4E3</accession>
<proteinExistence type="predicted"/>
<dbReference type="OrthoDB" id="6105938at2759"/>
<comment type="caution">
    <text evidence="2">The sequence shown here is derived from an EMBL/GenBank/DDBJ whole genome shotgun (WGS) entry which is preliminary data.</text>
</comment>
<sequence>MILERRLKIQEINQGAKLGKEAVDRELEDGVQVFTALMQSLERTQAELIGTIEATQKKAEQRPEGFVHQLDQEISELIQKSEVTLEPPSLEGTVRTAVDQLEETLGKEMKKLLLKAELNRVQMFAVDVTLDIGRSSCLMTANTAS</sequence>
<keyword evidence="3" id="KW-1185">Reference proteome</keyword>
<organism evidence="2 3">
    <name type="scientific">Liparis tanakae</name>
    <name type="common">Tanaka's snailfish</name>
    <dbReference type="NCBI Taxonomy" id="230148"/>
    <lineage>
        <taxon>Eukaryota</taxon>
        <taxon>Metazoa</taxon>
        <taxon>Chordata</taxon>
        <taxon>Craniata</taxon>
        <taxon>Vertebrata</taxon>
        <taxon>Euteleostomi</taxon>
        <taxon>Actinopterygii</taxon>
        <taxon>Neopterygii</taxon>
        <taxon>Teleostei</taxon>
        <taxon>Neoteleostei</taxon>
        <taxon>Acanthomorphata</taxon>
        <taxon>Eupercaria</taxon>
        <taxon>Perciformes</taxon>
        <taxon>Cottioidei</taxon>
        <taxon>Cottales</taxon>
        <taxon>Liparidae</taxon>
        <taxon>Liparis</taxon>
    </lineage>
</organism>
<evidence type="ECO:0000313" key="2">
    <source>
        <dbReference type="EMBL" id="TNN36096.1"/>
    </source>
</evidence>
<dbReference type="Proteomes" id="UP000314294">
    <property type="component" value="Unassembled WGS sequence"/>
</dbReference>
<evidence type="ECO:0000259" key="1">
    <source>
        <dbReference type="Pfam" id="PF25600"/>
    </source>
</evidence>
<reference evidence="2 3" key="1">
    <citation type="submission" date="2019-03" db="EMBL/GenBank/DDBJ databases">
        <title>First draft genome of Liparis tanakae, snailfish: a comprehensive survey of snailfish specific genes.</title>
        <authorList>
            <person name="Kim W."/>
            <person name="Song I."/>
            <person name="Jeong J.-H."/>
            <person name="Kim D."/>
            <person name="Kim S."/>
            <person name="Ryu S."/>
            <person name="Song J.Y."/>
            <person name="Lee S.K."/>
        </authorList>
    </citation>
    <scope>NUCLEOTIDE SEQUENCE [LARGE SCALE GENOMIC DNA]</scope>
    <source>
        <tissue evidence="2">Muscle</tissue>
    </source>
</reference>
<dbReference type="InterPro" id="IPR058030">
    <property type="entry name" value="TRIM8/14/16/25/29/45/65_CC"/>
</dbReference>
<dbReference type="Pfam" id="PF25600">
    <property type="entry name" value="TRIM_CC"/>
    <property type="match status" value="1"/>
</dbReference>